<feature type="compositionally biased region" description="Basic and acidic residues" evidence="1">
    <location>
        <begin position="128"/>
        <end position="143"/>
    </location>
</feature>
<feature type="region of interest" description="Disordered" evidence="1">
    <location>
        <begin position="89"/>
        <end position="143"/>
    </location>
</feature>
<evidence type="ECO:0000313" key="3">
    <source>
        <dbReference type="Proteomes" id="UP001281614"/>
    </source>
</evidence>
<keyword evidence="3" id="KW-1185">Reference proteome</keyword>
<sequence>MSSQSHLCSSSRLLSASWAWKSGSRHGSAIPSDWAPRRRADCMSQARGAARKLFLEEQSPHRVPQNENASIHSGFARFVTAKGVCGRELGPQAVPKSTSRMGGCDDSRCSSSPTHQIGGRLLSSDQKALWDRNAQRAGAETKT</sequence>
<reference evidence="2" key="1">
    <citation type="submission" date="2023-02" db="EMBL/GenBank/DDBJ databases">
        <title>Colletotrichum kahawae CIFC_Que2 genome sequencing and assembly.</title>
        <authorList>
            <person name="Baroncelli R."/>
        </authorList>
    </citation>
    <scope>NUCLEOTIDE SEQUENCE</scope>
    <source>
        <strain evidence="2">CIFC_Que2</strain>
    </source>
</reference>
<protein>
    <submittedName>
        <fullName evidence="2">Uncharacterized protein</fullName>
    </submittedName>
</protein>
<accession>A0AAD9YTM7</accession>
<comment type="caution">
    <text evidence="2">The sequence shown here is derived from an EMBL/GenBank/DDBJ whole genome shotgun (WGS) entry which is preliminary data.</text>
</comment>
<dbReference type="Proteomes" id="UP001281614">
    <property type="component" value="Unassembled WGS sequence"/>
</dbReference>
<dbReference type="AlphaFoldDB" id="A0AAD9YTM7"/>
<evidence type="ECO:0000256" key="1">
    <source>
        <dbReference type="SAM" id="MobiDB-lite"/>
    </source>
</evidence>
<name>A0AAD9YTM7_COLKA</name>
<organism evidence="2 3">
    <name type="scientific">Colletotrichum kahawae</name>
    <name type="common">Coffee berry disease fungus</name>
    <dbReference type="NCBI Taxonomy" id="34407"/>
    <lineage>
        <taxon>Eukaryota</taxon>
        <taxon>Fungi</taxon>
        <taxon>Dikarya</taxon>
        <taxon>Ascomycota</taxon>
        <taxon>Pezizomycotina</taxon>
        <taxon>Sordariomycetes</taxon>
        <taxon>Hypocreomycetidae</taxon>
        <taxon>Glomerellales</taxon>
        <taxon>Glomerellaceae</taxon>
        <taxon>Colletotrichum</taxon>
        <taxon>Colletotrichum gloeosporioides species complex</taxon>
    </lineage>
</organism>
<gene>
    <name evidence="2" type="ORF">CKAH01_03576</name>
</gene>
<evidence type="ECO:0000313" key="2">
    <source>
        <dbReference type="EMBL" id="KAK2775690.1"/>
    </source>
</evidence>
<dbReference type="EMBL" id="VYYT01000035">
    <property type="protein sequence ID" value="KAK2775690.1"/>
    <property type="molecule type" value="Genomic_DNA"/>
</dbReference>
<proteinExistence type="predicted"/>